<accession>A0ABY7S0U3</accession>
<dbReference type="Gene3D" id="2.150.10.10">
    <property type="entry name" value="Serralysin-like metalloprotease, C-terminal"/>
    <property type="match status" value="1"/>
</dbReference>
<proteinExistence type="predicted"/>
<dbReference type="InterPro" id="IPR011049">
    <property type="entry name" value="Serralysin-like_metalloprot_C"/>
</dbReference>
<dbReference type="Pfam" id="PF13884">
    <property type="entry name" value="Peptidase_S74"/>
    <property type="match status" value="1"/>
</dbReference>
<dbReference type="Proteomes" id="UP001202717">
    <property type="component" value="Chromosome"/>
</dbReference>
<feature type="domain" description="Peptidase S74" evidence="3">
    <location>
        <begin position="575"/>
        <end position="681"/>
    </location>
</feature>
<dbReference type="PROSITE" id="PS51688">
    <property type="entry name" value="ICA"/>
    <property type="match status" value="1"/>
</dbReference>
<evidence type="ECO:0000313" key="5">
    <source>
        <dbReference type="Proteomes" id="UP001202717"/>
    </source>
</evidence>
<protein>
    <submittedName>
        <fullName evidence="4">Tail fiber domain-containing protein</fullName>
    </submittedName>
</protein>
<feature type="chain" id="PRO_5046330110" evidence="2">
    <location>
        <begin position="20"/>
        <end position="698"/>
    </location>
</feature>
<reference evidence="4 5" key="1">
    <citation type="submission" date="2023-01" db="EMBL/GenBank/DDBJ databases">
        <title>Psychroserpens ponticola sp. nov., isolated from seawater.</title>
        <authorList>
            <person name="Kristyanto S."/>
            <person name="Jung J."/>
            <person name="Kim J.M."/>
            <person name="Jeon C.O."/>
        </authorList>
    </citation>
    <scope>NUCLEOTIDE SEQUENCE [LARGE SCALE GENOMIC DNA]</scope>
    <source>
        <strain evidence="4 5">MSW6</strain>
    </source>
</reference>
<sequence>MKKLILSIAFNVFIFNSFAQVGVGTTDPQAQLDIRSSNQAAPTSTDGILIPKVDVFPTGVNVNQNAMLVYLTTTFGINAPGFYYYNHGTGWLPIGNGARAINDLIDGKSDNDGSDDGSSVFLGTGAGFIDDSSNNHNVGVGYQSLSSNIIGSENTAIGYQALSLNTTGTLNVATGFRALYLNREGDYNTATGYRALRQNTEGNGNVATGYQSLFSNITGNSNIATGNNSLHDNTEGNYNIAFGTGALGDNLTGSANIAIGLFALDLNTEGDANIAIGIRSLRTNDSGDYNVGYGFESLYRNITGSYNIALGYRAGYYETGSNRLYIENSSADANNALIYGEFDNDLLRVNGTLDINSAYQFPTADGAINQVLQTDGAGNVTWANSTVTHEINDLVDGKSDNDGSDDGSSLFLGIGAGVNDDSSDNRNVGIGYQSLNSTDIGDNNVAYGFQSLFSNSTGSNNIAIGYQAGYNETASNKLYIENSDADSTEALIYGEFDTDVLRFNGNVTISNVNATHTNATLSLNNLEVADLGANNLGLDGDIVPFGGSVSGYDLGNNTATEHWDDVVADDFVNFSDRRLKNSIKEIPYGLETVLSLNPVTYRYNKDFSIDDRFRLGLIAQEVEVLIPEVVFNDDIDANPETGEKIITKSDYKSMSYVELVPVLIKAIQEQQDEIEVLKRELKIYKTLEDRIKGLEQKN</sequence>
<feature type="coiled-coil region" evidence="1">
    <location>
        <begin position="660"/>
        <end position="697"/>
    </location>
</feature>
<evidence type="ECO:0000256" key="1">
    <source>
        <dbReference type="SAM" id="Coils"/>
    </source>
</evidence>
<evidence type="ECO:0000259" key="3">
    <source>
        <dbReference type="PROSITE" id="PS51688"/>
    </source>
</evidence>
<evidence type="ECO:0000313" key="4">
    <source>
        <dbReference type="EMBL" id="WCO02917.1"/>
    </source>
</evidence>
<feature type="signal peptide" evidence="2">
    <location>
        <begin position="1"/>
        <end position="19"/>
    </location>
</feature>
<name>A0ABY7S0U3_9FLAO</name>
<keyword evidence="5" id="KW-1185">Reference proteome</keyword>
<dbReference type="RefSeq" id="WP_249995634.1">
    <property type="nucleotide sequence ID" value="NZ_CP116221.1"/>
</dbReference>
<dbReference type="InterPro" id="IPR036388">
    <property type="entry name" value="WH-like_DNA-bd_sf"/>
</dbReference>
<dbReference type="EMBL" id="CP116221">
    <property type="protein sequence ID" value="WCO02917.1"/>
    <property type="molecule type" value="Genomic_DNA"/>
</dbReference>
<evidence type="ECO:0000256" key="2">
    <source>
        <dbReference type="SAM" id="SignalP"/>
    </source>
</evidence>
<gene>
    <name evidence="4" type="ORF">MUN68_005345</name>
</gene>
<keyword evidence="2" id="KW-0732">Signal</keyword>
<organism evidence="4 5">
    <name type="scientific">Psychroserpens ponticola</name>
    <dbReference type="NCBI Taxonomy" id="2932268"/>
    <lineage>
        <taxon>Bacteria</taxon>
        <taxon>Pseudomonadati</taxon>
        <taxon>Bacteroidota</taxon>
        <taxon>Flavobacteriia</taxon>
        <taxon>Flavobacteriales</taxon>
        <taxon>Flavobacteriaceae</taxon>
        <taxon>Psychroserpens</taxon>
    </lineage>
</organism>
<dbReference type="InterPro" id="IPR030392">
    <property type="entry name" value="S74_ICA"/>
</dbReference>
<dbReference type="Gene3D" id="1.10.10.10">
    <property type="entry name" value="Winged helix-like DNA-binding domain superfamily/Winged helix DNA-binding domain"/>
    <property type="match status" value="1"/>
</dbReference>
<keyword evidence="1" id="KW-0175">Coiled coil</keyword>